<accession>A0A507CSG5</accession>
<sequence>MTECLASNSSRTIIRPSVILCRRNVAVYFPIALDFRGNGIASMFAAMLCCSALEPDCTEDNLNGLG</sequence>
<dbReference type="Proteomes" id="UP000317494">
    <property type="component" value="Unassembled WGS sequence"/>
</dbReference>
<dbReference type="AlphaFoldDB" id="A0A507CSG5"/>
<organism evidence="1 2">
    <name type="scientific">Synchytrium endobioticum</name>
    <dbReference type="NCBI Taxonomy" id="286115"/>
    <lineage>
        <taxon>Eukaryota</taxon>
        <taxon>Fungi</taxon>
        <taxon>Fungi incertae sedis</taxon>
        <taxon>Chytridiomycota</taxon>
        <taxon>Chytridiomycota incertae sedis</taxon>
        <taxon>Chytridiomycetes</taxon>
        <taxon>Synchytriales</taxon>
        <taxon>Synchytriaceae</taxon>
        <taxon>Synchytrium</taxon>
    </lineage>
</organism>
<evidence type="ECO:0000313" key="1">
    <source>
        <dbReference type="EMBL" id="TPX42055.1"/>
    </source>
</evidence>
<dbReference type="EMBL" id="QEAN01000247">
    <property type="protein sequence ID" value="TPX42055.1"/>
    <property type="molecule type" value="Genomic_DNA"/>
</dbReference>
<name>A0A507CSG5_9FUNG</name>
<evidence type="ECO:0000313" key="2">
    <source>
        <dbReference type="Proteomes" id="UP000317494"/>
    </source>
</evidence>
<proteinExistence type="predicted"/>
<dbReference type="VEuPathDB" id="FungiDB:SeMB42_g05301"/>
<protein>
    <submittedName>
        <fullName evidence="1">Uncharacterized protein</fullName>
    </submittedName>
</protein>
<keyword evidence="2" id="KW-1185">Reference proteome</keyword>
<reference evidence="1 2" key="1">
    <citation type="journal article" date="2019" name="Sci. Rep.">
        <title>Comparative genomics of chytrid fungi reveal insights into the obligate biotrophic and pathogenic lifestyle of Synchytrium endobioticum.</title>
        <authorList>
            <person name="van de Vossenberg B.T.L.H."/>
            <person name="Warris S."/>
            <person name="Nguyen H.D.T."/>
            <person name="van Gent-Pelzer M.P.E."/>
            <person name="Joly D.L."/>
            <person name="van de Geest H.C."/>
            <person name="Bonants P.J.M."/>
            <person name="Smith D.S."/>
            <person name="Levesque C.A."/>
            <person name="van der Lee T.A.J."/>
        </authorList>
    </citation>
    <scope>NUCLEOTIDE SEQUENCE [LARGE SCALE GENOMIC DNA]</scope>
    <source>
        <strain evidence="1 2">MB42</strain>
    </source>
</reference>
<gene>
    <name evidence="1" type="ORF">SeMB42_g05301</name>
</gene>
<comment type="caution">
    <text evidence="1">The sequence shown here is derived from an EMBL/GenBank/DDBJ whole genome shotgun (WGS) entry which is preliminary data.</text>
</comment>